<dbReference type="AlphaFoldDB" id="A0A6J4I9B0"/>
<dbReference type="GO" id="GO:0016757">
    <property type="term" value="F:glycosyltransferase activity"/>
    <property type="evidence" value="ECO:0007669"/>
    <property type="project" value="TreeGrafter"/>
</dbReference>
<accession>A0A6J4I9B0</accession>
<sequence>MLVCERRLAELDRRRGDLRLHHHIRFLLDAGWDVSFLAFRRDADLRYARILQQMGVNVTVGREHIEAVVRETQPDVALTYMWFAGEQMLPWLRGRSPGAKVVVDTGDLDLLRRSRTCFRDANAISAPGASFGIDAARELNTYALADAVLAVSEKERRLIDELTGRPGLASVVPLAEATPRSPVACPERRGVVFVGNFLHAPNVEAIEHFVTRVLPHLALNLLADHPVIVLGHGLTPEIRDLAADRSCIRMIGWVPDLTPYLHRARVVVVPLLTGAGVKGKLLQALSAGTPVVTTSVGIEGTAAVADRHVLVADDPAEFADALLRLLTDDGLWRRLSHAGHGAVRHHRPDIVRTLLLDTLSSLL</sequence>
<evidence type="ECO:0000313" key="1">
    <source>
        <dbReference type="EMBL" id="CAA9244725.1"/>
    </source>
</evidence>
<reference evidence="1" key="1">
    <citation type="submission" date="2020-02" db="EMBL/GenBank/DDBJ databases">
        <authorList>
            <person name="Meier V. D."/>
        </authorList>
    </citation>
    <scope>NUCLEOTIDE SEQUENCE</scope>
    <source>
        <strain evidence="1">AVDCRST_MAG76</strain>
    </source>
</reference>
<dbReference type="PANTHER" id="PTHR12526">
    <property type="entry name" value="GLYCOSYLTRANSFERASE"/>
    <property type="match status" value="1"/>
</dbReference>
<proteinExistence type="predicted"/>
<gene>
    <name evidence="1" type="ORF">AVDCRST_MAG76-1969</name>
</gene>
<dbReference type="Gene3D" id="3.40.50.2000">
    <property type="entry name" value="Glycogen Phosphorylase B"/>
    <property type="match status" value="1"/>
</dbReference>
<protein>
    <recommendedName>
        <fullName evidence="2">Glycosyltransferase</fullName>
    </recommendedName>
</protein>
<name>A0A6J4I9B0_9ACTN</name>
<dbReference type="Pfam" id="PF13692">
    <property type="entry name" value="Glyco_trans_1_4"/>
    <property type="match status" value="1"/>
</dbReference>
<dbReference type="PANTHER" id="PTHR12526:SF600">
    <property type="entry name" value="GLYCOSYL TRANSFERASE GROUP 1"/>
    <property type="match status" value="1"/>
</dbReference>
<organism evidence="1">
    <name type="scientific">uncultured Acidimicrobiales bacterium</name>
    <dbReference type="NCBI Taxonomy" id="310071"/>
    <lineage>
        <taxon>Bacteria</taxon>
        <taxon>Bacillati</taxon>
        <taxon>Actinomycetota</taxon>
        <taxon>Acidimicrobiia</taxon>
        <taxon>Acidimicrobiales</taxon>
        <taxon>environmental samples</taxon>
    </lineage>
</organism>
<evidence type="ECO:0008006" key="2">
    <source>
        <dbReference type="Google" id="ProtNLM"/>
    </source>
</evidence>
<dbReference type="EMBL" id="CADCSZ010000119">
    <property type="protein sequence ID" value="CAA9244725.1"/>
    <property type="molecule type" value="Genomic_DNA"/>
</dbReference>
<dbReference type="SUPFAM" id="SSF53756">
    <property type="entry name" value="UDP-Glycosyltransferase/glycogen phosphorylase"/>
    <property type="match status" value="1"/>
</dbReference>